<dbReference type="Proteomes" id="UP000033428">
    <property type="component" value="Unassembled WGS sequence"/>
</dbReference>
<feature type="non-terminal residue" evidence="2">
    <location>
        <position position="1"/>
    </location>
</feature>
<proteinExistence type="predicted"/>
<dbReference type="PANTHER" id="PTHR33803:SF3">
    <property type="entry name" value="BLL1974 PROTEIN"/>
    <property type="match status" value="1"/>
</dbReference>
<name>A0A0F0CMI9_9BACT</name>
<organism evidence="2 3">
    <name type="scientific">Candidatus Omnitrophus magneticus</name>
    <dbReference type="NCBI Taxonomy" id="1609969"/>
    <lineage>
        <taxon>Bacteria</taxon>
        <taxon>Pseudomonadati</taxon>
        <taxon>Candidatus Omnitrophota</taxon>
        <taxon>Candidatus Omnitrophus</taxon>
    </lineage>
</organism>
<evidence type="ECO:0000313" key="3">
    <source>
        <dbReference type="Proteomes" id="UP000033428"/>
    </source>
</evidence>
<evidence type="ECO:0000259" key="1">
    <source>
        <dbReference type="Pfam" id="PF05598"/>
    </source>
</evidence>
<gene>
    <name evidence="2" type="ORF">OMAG_002933</name>
</gene>
<dbReference type="PATRIC" id="fig|1609969.3.peg.3154"/>
<dbReference type="AlphaFoldDB" id="A0A0F0CMI9"/>
<keyword evidence="3" id="KW-1185">Reference proteome</keyword>
<sequence length="53" mass="6339">PCLPIRLLVGLHYIKHAYNESDESLVAEFLENPYWQYFCGYEYFQHELSLDAI</sequence>
<feature type="domain" description="Transposase InsH N-terminal" evidence="1">
    <location>
        <begin position="3"/>
        <end position="43"/>
    </location>
</feature>
<reference evidence="2 3" key="1">
    <citation type="submission" date="2015-02" db="EMBL/GenBank/DDBJ databases">
        <title>Single-cell genomics of uncultivated deep-branching MTB reveals a conserved set of magnetosome genes.</title>
        <authorList>
            <person name="Kolinko S."/>
            <person name="Richter M."/>
            <person name="Glockner F.O."/>
            <person name="Brachmann A."/>
            <person name="Schuler D."/>
        </authorList>
    </citation>
    <scope>NUCLEOTIDE SEQUENCE [LARGE SCALE GENOMIC DNA]</scope>
    <source>
        <strain evidence="2">SKK-01</strain>
    </source>
</reference>
<comment type="caution">
    <text evidence="2">The sequence shown here is derived from an EMBL/GenBank/DDBJ whole genome shotgun (WGS) entry which is preliminary data.</text>
</comment>
<protein>
    <submittedName>
        <fullName evidence="2">Transposase domain protein</fullName>
    </submittedName>
</protein>
<accession>A0A0F0CMI9</accession>
<dbReference type="EMBL" id="JYNY01000635">
    <property type="protein sequence ID" value="KJJ83199.1"/>
    <property type="molecule type" value="Genomic_DNA"/>
</dbReference>
<dbReference type="InterPro" id="IPR008490">
    <property type="entry name" value="Transposase_InsH_N"/>
</dbReference>
<dbReference type="Pfam" id="PF05598">
    <property type="entry name" value="DUF772"/>
    <property type="match status" value="1"/>
</dbReference>
<dbReference type="PANTHER" id="PTHR33803">
    <property type="entry name" value="IS1478 TRANSPOSASE"/>
    <property type="match status" value="1"/>
</dbReference>
<evidence type="ECO:0000313" key="2">
    <source>
        <dbReference type="EMBL" id="KJJ83199.1"/>
    </source>
</evidence>